<comment type="caution">
    <text evidence="2">The sequence shown here is derived from an EMBL/GenBank/DDBJ whole genome shotgun (WGS) entry which is preliminary data.</text>
</comment>
<proteinExistence type="predicted"/>
<sequence length="295" mass="31316">MCKHVNTWEWRESSSATAATATAAGTTTTTTTPAATTATPAPTTFSQQQQQPPTSLQGNQHCATYLFPSSIQATSMAAKSGDSGGALSNKAITSHSASILKGHARSASHGGVGASLTSASSVGVIGRPSALKQNRGHQRAFSQGQIVDGAGSTLRGHSRVGSRTDFILPPGHKEADSTTAGSGSATKPGGRGDIRGKLLAIKDLFEDRRRHASDKRINNSTCRVYKRTKSEVQNIDTRFEVSRFLSRVGVAPALENINSNIKTVVDKPPVCLTFAYCILNLVLHIKQFEFEFQFS</sequence>
<feature type="region of interest" description="Disordered" evidence="1">
    <location>
        <begin position="1"/>
        <end position="60"/>
    </location>
</feature>
<dbReference type="Proteomes" id="UP001148838">
    <property type="component" value="Unassembled WGS sequence"/>
</dbReference>
<evidence type="ECO:0000313" key="2">
    <source>
        <dbReference type="EMBL" id="KAJ4435956.1"/>
    </source>
</evidence>
<reference evidence="2 3" key="1">
    <citation type="journal article" date="2022" name="Allergy">
        <title>Genome assembly and annotation of Periplaneta americana reveal a comprehensive cockroach allergen profile.</title>
        <authorList>
            <person name="Wang L."/>
            <person name="Xiong Q."/>
            <person name="Saelim N."/>
            <person name="Wang L."/>
            <person name="Nong W."/>
            <person name="Wan A.T."/>
            <person name="Shi M."/>
            <person name="Liu X."/>
            <person name="Cao Q."/>
            <person name="Hui J.H.L."/>
            <person name="Sookrung N."/>
            <person name="Leung T.F."/>
            <person name="Tungtrongchitr A."/>
            <person name="Tsui S.K.W."/>
        </authorList>
    </citation>
    <scope>NUCLEOTIDE SEQUENCE [LARGE SCALE GENOMIC DNA]</scope>
    <source>
        <strain evidence="2">PWHHKU_190912</strain>
    </source>
</reference>
<protein>
    <submittedName>
        <fullName evidence="2">Uncharacterized protein</fullName>
    </submittedName>
</protein>
<name>A0ABQ8SP56_PERAM</name>
<accession>A0ABQ8SP56</accession>
<gene>
    <name evidence="2" type="ORF">ANN_18579</name>
</gene>
<organism evidence="2 3">
    <name type="scientific">Periplaneta americana</name>
    <name type="common">American cockroach</name>
    <name type="synonym">Blatta americana</name>
    <dbReference type="NCBI Taxonomy" id="6978"/>
    <lineage>
        <taxon>Eukaryota</taxon>
        <taxon>Metazoa</taxon>
        <taxon>Ecdysozoa</taxon>
        <taxon>Arthropoda</taxon>
        <taxon>Hexapoda</taxon>
        <taxon>Insecta</taxon>
        <taxon>Pterygota</taxon>
        <taxon>Neoptera</taxon>
        <taxon>Polyneoptera</taxon>
        <taxon>Dictyoptera</taxon>
        <taxon>Blattodea</taxon>
        <taxon>Blattoidea</taxon>
        <taxon>Blattidae</taxon>
        <taxon>Blattinae</taxon>
        <taxon>Periplaneta</taxon>
    </lineage>
</organism>
<feature type="region of interest" description="Disordered" evidence="1">
    <location>
        <begin position="149"/>
        <end position="193"/>
    </location>
</feature>
<evidence type="ECO:0000313" key="3">
    <source>
        <dbReference type="Proteomes" id="UP001148838"/>
    </source>
</evidence>
<keyword evidence="3" id="KW-1185">Reference proteome</keyword>
<feature type="compositionally biased region" description="Low complexity" evidence="1">
    <location>
        <begin position="13"/>
        <end position="55"/>
    </location>
</feature>
<dbReference type="EMBL" id="JAJSOF020000023">
    <property type="protein sequence ID" value="KAJ4435956.1"/>
    <property type="molecule type" value="Genomic_DNA"/>
</dbReference>
<evidence type="ECO:0000256" key="1">
    <source>
        <dbReference type="SAM" id="MobiDB-lite"/>
    </source>
</evidence>